<dbReference type="AlphaFoldDB" id="A0A380CCY6"/>
<name>A0A380CCY6_9STAP</name>
<proteinExistence type="predicted"/>
<dbReference type="EMBL" id="BKAV01000021">
    <property type="protein sequence ID" value="GEQ00796.1"/>
    <property type="molecule type" value="Genomic_DNA"/>
</dbReference>
<dbReference type="OrthoDB" id="2194642at2"/>
<evidence type="ECO:0000313" key="4">
    <source>
        <dbReference type="Proteomes" id="UP000254956"/>
    </source>
</evidence>
<reference evidence="2 5" key="2">
    <citation type="submission" date="2019-07" db="EMBL/GenBank/DDBJ databases">
        <title>Whole genome shotgun sequence of Staphylococcus arlettae NBRC 109765.</title>
        <authorList>
            <person name="Hosoyama A."/>
            <person name="Uohara A."/>
            <person name="Ohji S."/>
            <person name="Ichikawa N."/>
        </authorList>
    </citation>
    <scope>NUCLEOTIDE SEQUENCE [LARGE SCALE GENOMIC DNA]</scope>
    <source>
        <strain evidence="2 5">NBRC 109765</strain>
    </source>
</reference>
<reference evidence="3 4" key="1">
    <citation type="submission" date="2018-06" db="EMBL/GenBank/DDBJ databases">
        <authorList>
            <consortium name="Pathogen Informatics"/>
            <person name="Doyle S."/>
        </authorList>
    </citation>
    <scope>NUCLEOTIDE SEQUENCE [LARGE SCALE GENOMIC DNA]</scope>
    <source>
        <strain evidence="3 4">NCTC12413</strain>
    </source>
</reference>
<dbReference type="Proteomes" id="UP000321598">
    <property type="component" value="Unassembled WGS sequence"/>
</dbReference>
<dbReference type="RefSeq" id="WP_103387769.1">
    <property type="nucleotide sequence ID" value="NZ_BKAV01000021.1"/>
</dbReference>
<dbReference type="Gene3D" id="2.40.30.200">
    <property type="match status" value="1"/>
</dbReference>
<keyword evidence="5" id="KW-1185">Reference proteome</keyword>
<evidence type="ECO:0000313" key="2">
    <source>
        <dbReference type="EMBL" id="GEQ00796.1"/>
    </source>
</evidence>
<gene>
    <name evidence="3" type="ORF">NCTC12413_01093</name>
    <name evidence="2" type="ORF">SAR03_18330</name>
</gene>
<dbReference type="EMBL" id="UGZE01000001">
    <property type="protein sequence ID" value="SUJ16828.1"/>
    <property type="molecule type" value="Genomic_DNA"/>
</dbReference>
<dbReference type="InterPro" id="IPR008841">
    <property type="entry name" value="Siphovirus-type_tail_N"/>
</dbReference>
<evidence type="ECO:0000259" key="1">
    <source>
        <dbReference type="Pfam" id="PF05709"/>
    </source>
</evidence>
<evidence type="ECO:0000313" key="3">
    <source>
        <dbReference type="EMBL" id="SUJ16828.1"/>
    </source>
</evidence>
<accession>A0A380CCY6</accession>
<evidence type="ECO:0000313" key="5">
    <source>
        <dbReference type="Proteomes" id="UP000321598"/>
    </source>
</evidence>
<sequence length="274" mass="31695">MDKTVKMFNDNFEQVLTDLPNLTFLDYEEEDVAVQTNTLEVKGRDGVLVGSNTFGPFKLILNFVYEGVDTEDYHLFKQRMRGLLFRREPFYITHSDMPGKKYAVYCESHTIEDVYDRNGKFEVSFNVYKGYSESLKNTLDVNFLSDNWQFEGGLISDKEIKYKHNSKRFEIWNGSFDTIDPLTHKLIIRIKADAPNGFKMTNHMTGQTVIYYGSLQSYQTLTFIGVHPVIGDERVGANTNHEWIELLPGFNNIEIDGVGVSNVSAEFEFDFIYR</sequence>
<organism evidence="3 4">
    <name type="scientific">Staphylococcus arlettae</name>
    <dbReference type="NCBI Taxonomy" id="29378"/>
    <lineage>
        <taxon>Bacteria</taxon>
        <taxon>Bacillati</taxon>
        <taxon>Bacillota</taxon>
        <taxon>Bacilli</taxon>
        <taxon>Bacillales</taxon>
        <taxon>Staphylococcaceae</taxon>
        <taxon>Staphylococcus</taxon>
    </lineage>
</organism>
<protein>
    <submittedName>
        <fullName evidence="2">Holin</fullName>
    </submittedName>
    <submittedName>
        <fullName evidence="3">Phage tail family protein</fullName>
    </submittedName>
</protein>
<dbReference type="Pfam" id="PF05709">
    <property type="entry name" value="Sipho_tail"/>
    <property type="match status" value="1"/>
</dbReference>
<feature type="domain" description="Siphovirus-type tail component RIFT-related" evidence="1">
    <location>
        <begin position="33"/>
        <end position="127"/>
    </location>
</feature>
<dbReference type="Proteomes" id="UP000254956">
    <property type="component" value="Unassembled WGS sequence"/>
</dbReference>